<dbReference type="SFLD" id="SFLDG01152">
    <property type="entry name" value="Main.3:_Omega-_and_Tau-like"/>
    <property type="match status" value="2"/>
</dbReference>
<dbReference type="Gene3D" id="3.40.30.10">
    <property type="entry name" value="Glutaredoxin"/>
    <property type="match status" value="2"/>
</dbReference>
<sequence>MLSNNDTVLKFRCQSKDDNLGDQTLNVVLVFIVTFIGVQSNNFFYIVNSDISNGCERTDIVANHYDCFWMVKEVKLHGTSYNLFTYRVIWALKLKGIPFEYLEEEHSNKGSLIMKYNPAFKRFPILFHGEKVISESMVIIEYIEDTWPQNPLLPIDPLDRSIARFWVKFAGDKGTCIGTMYYTSGEKQEKAIKETIEMLKIIEEQVFIGDQENKFFGGEKIGIVDLAFGIIPHWLEIIEDIIGVKLLEPILFPNLLNWVQNFKEEQIIKENLPNYDEINGQDLKLHGSWASPYSLRIIWALKLKGLSYEYIEEDLANKSDLLLKYNPIFKKIPILVHDGKPICESMIILEYLDQIWPNQYPLLQIDPYERALARFWVNYFEQKSVSIWMIFRSKGEEQEKAVKDSLEMLKIIEENAFKNQKNNIFFIGGKIGIVDIAFGWICHWLKIIEDVGGVKLIEGNSFPNLQNWMKKFKEFFFLIGFIIFIISSTNKCYYCLVDGIEKNDPQLIYHCASGSDDLGKHYPKFNDDFHFSFKRNIFFEMVFFYHFWWGKKDIRFEVYRETGACGHETGGSNKGICYWLIKEDDFYFAINGNPPPSAFVRKFEITISEYIILNSMMISNSSSDLIYFMRWCSFVIFDGVQKMLYLKCIEIAEIVVLKKDLTRETCYWLIKEDGFYFAPKYNPPPSELVRKYGW</sequence>
<gene>
    <name evidence="14" type="ORF">H5410_048760</name>
</gene>
<dbReference type="InterPro" id="IPR045074">
    <property type="entry name" value="GST_C_Tau"/>
</dbReference>
<dbReference type="SUPFAM" id="SSF52833">
    <property type="entry name" value="Thioredoxin-like"/>
    <property type="match status" value="2"/>
</dbReference>
<dbReference type="Pfam" id="PF02798">
    <property type="entry name" value="GST_N"/>
    <property type="match status" value="1"/>
</dbReference>
<evidence type="ECO:0000256" key="7">
    <source>
        <dbReference type="ARBA" id="ARBA00022679"/>
    </source>
</evidence>
<evidence type="ECO:0000256" key="9">
    <source>
        <dbReference type="ARBA" id="ARBA00047960"/>
    </source>
</evidence>
<evidence type="ECO:0000259" key="12">
    <source>
        <dbReference type="PROSITE" id="PS50404"/>
    </source>
</evidence>
<dbReference type="CDD" id="cd03185">
    <property type="entry name" value="GST_C_Tau"/>
    <property type="match status" value="2"/>
</dbReference>
<evidence type="ECO:0000313" key="15">
    <source>
        <dbReference type="Proteomes" id="UP000824120"/>
    </source>
</evidence>
<keyword evidence="5" id="KW-0713">Self-incompatibility</keyword>
<evidence type="ECO:0000256" key="1">
    <source>
        <dbReference type="ARBA" id="ARBA00004613"/>
    </source>
</evidence>
<dbReference type="OrthoDB" id="4951845at2759"/>
<dbReference type="AlphaFoldDB" id="A0A9J5XMP3"/>
<dbReference type="EC" id="2.5.1.18" evidence="4"/>
<feature type="domain" description="GST N-terminal" evidence="12">
    <location>
        <begin position="281"/>
        <end position="360"/>
    </location>
</feature>
<evidence type="ECO:0000256" key="4">
    <source>
        <dbReference type="ARBA" id="ARBA00012452"/>
    </source>
</evidence>
<organism evidence="14 15">
    <name type="scientific">Solanum commersonii</name>
    <name type="common">Commerson's wild potato</name>
    <name type="synonym">Commerson's nightshade</name>
    <dbReference type="NCBI Taxonomy" id="4109"/>
    <lineage>
        <taxon>Eukaryota</taxon>
        <taxon>Viridiplantae</taxon>
        <taxon>Streptophyta</taxon>
        <taxon>Embryophyta</taxon>
        <taxon>Tracheophyta</taxon>
        <taxon>Spermatophyta</taxon>
        <taxon>Magnoliopsida</taxon>
        <taxon>eudicotyledons</taxon>
        <taxon>Gunneridae</taxon>
        <taxon>Pentapetalae</taxon>
        <taxon>asterids</taxon>
        <taxon>lamiids</taxon>
        <taxon>Solanales</taxon>
        <taxon>Solanaceae</taxon>
        <taxon>Solanoideae</taxon>
        <taxon>Solaneae</taxon>
        <taxon>Solanum</taxon>
    </lineage>
</organism>
<dbReference type="GO" id="GO:0005737">
    <property type="term" value="C:cytoplasm"/>
    <property type="evidence" value="ECO:0007669"/>
    <property type="project" value="TreeGrafter"/>
</dbReference>
<dbReference type="PANTHER" id="PTHR11260:SF679">
    <property type="entry name" value="GLUTATHIONE TRANSFERASE"/>
    <property type="match status" value="1"/>
</dbReference>
<dbReference type="InterPro" id="IPR045073">
    <property type="entry name" value="Omega/Tau-like"/>
</dbReference>
<dbReference type="GO" id="GO:0006749">
    <property type="term" value="P:glutathione metabolic process"/>
    <property type="evidence" value="ECO:0007669"/>
    <property type="project" value="InterPro"/>
</dbReference>
<keyword evidence="15" id="KW-1185">Reference proteome</keyword>
<comment type="similarity">
    <text evidence="3">Belongs to the GST superfamily. HSP26 family.</text>
</comment>
<evidence type="ECO:0000256" key="6">
    <source>
        <dbReference type="ARBA" id="ARBA00022525"/>
    </source>
</evidence>
<keyword evidence="8" id="KW-0732">Signal</keyword>
<dbReference type="GO" id="GO:0005576">
    <property type="term" value="C:extracellular region"/>
    <property type="evidence" value="ECO:0007669"/>
    <property type="project" value="UniProtKB-SubCell"/>
</dbReference>
<dbReference type="Pfam" id="PF13409">
    <property type="entry name" value="GST_N_2"/>
    <property type="match status" value="1"/>
</dbReference>
<dbReference type="FunFam" id="3.40.30.10:FF:000014">
    <property type="entry name" value="Tau class glutathione S-transferase"/>
    <property type="match status" value="1"/>
</dbReference>
<keyword evidence="11" id="KW-0472">Membrane</keyword>
<dbReference type="InterPro" id="IPR036282">
    <property type="entry name" value="Glutathione-S-Trfase_C_sf"/>
</dbReference>
<evidence type="ECO:0000256" key="5">
    <source>
        <dbReference type="ARBA" id="ARBA00022471"/>
    </source>
</evidence>
<dbReference type="Pfam" id="PF05938">
    <property type="entry name" value="Self-incomp_S1"/>
    <property type="match status" value="1"/>
</dbReference>
<dbReference type="CDD" id="cd03058">
    <property type="entry name" value="GST_N_Tau"/>
    <property type="match status" value="1"/>
</dbReference>
<evidence type="ECO:0000256" key="10">
    <source>
        <dbReference type="ARBA" id="ARBA00071370"/>
    </source>
</evidence>
<evidence type="ECO:0000256" key="11">
    <source>
        <dbReference type="SAM" id="Phobius"/>
    </source>
</evidence>
<dbReference type="GO" id="GO:0060320">
    <property type="term" value="P:rejection of self pollen"/>
    <property type="evidence" value="ECO:0007669"/>
    <property type="project" value="UniProtKB-KW"/>
</dbReference>
<reference evidence="14 15" key="1">
    <citation type="submission" date="2020-09" db="EMBL/GenBank/DDBJ databases">
        <title>De no assembly of potato wild relative species, Solanum commersonii.</title>
        <authorList>
            <person name="Cho K."/>
        </authorList>
    </citation>
    <scope>NUCLEOTIDE SEQUENCE [LARGE SCALE GENOMIC DNA]</scope>
    <source>
        <strain evidence="14">LZ3.2</strain>
        <tissue evidence="14">Leaf</tissue>
    </source>
</reference>
<comment type="catalytic activity">
    <reaction evidence="9">
        <text>RX + glutathione = an S-substituted glutathione + a halide anion + H(+)</text>
        <dbReference type="Rhea" id="RHEA:16437"/>
        <dbReference type="ChEBI" id="CHEBI:15378"/>
        <dbReference type="ChEBI" id="CHEBI:16042"/>
        <dbReference type="ChEBI" id="CHEBI:17792"/>
        <dbReference type="ChEBI" id="CHEBI:57925"/>
        <dbReference type="ChEBI" id="CHEBI:90779"/>
        <dbReference type="EC" id="2.5.1.18"/>
    </reaction>
</comment>
<dbReference type="GO" id="GO:0004364">
    <property type="term" value="F:glutathione transferase activity"/>
    <property type="evidence" value="ECO:0007669"/>
    <property type="project" value="UniProtKB-EC"/>
</dbReference>
<feature type="transmembrane region" description="Helical" evidence="11">
    <location>
        <begin position="475"/>
        <end position="496"/>
    </location>
</feature>
<feature type="domain" description="GST C-terminal" evidence="13">
    <location>
        <begin position="366"/>
        <end position="494"/>
    </location>
</feature>
<keyword evidence="11" id="KW-1133">Transmembrane helix</keyword>
<keyword evidence="7" id="KW-0808">Transferase</keyword>
<dbReference type="PROSITE" id="PS50404">
    <property type="entry name" value="GST_NTER"/>
    <property type="match status" value="2"/>
</dbReference>
<evidence type="ECO:0000259" key="13">
    <source>
        <dbReference type="PROSITE" id="PS50405"/>
    </source>
</evidence>
<feature type="domain" description="GST C-terminal" evidence="13">
    <location>
        <begin position="156"/>
        <end position="285"/>
    </location>
</feature>
<evidence type="ECO:0000256" key="2">
    <source>
        <dbReference type="ARBA" id="ARBA00005581"/>
    </source>
</evidence>
<dbReference type="SFLD" id="SFLDG00358">
    <property type="entry name" value="Main_(cytGST)"/>
    <property type="match status" value="2"/>
</dbReference>
<dbReference type="PROSITE" id="PS50405">
    <property type="entry name" value="GST_CTER"/>
    <property type="match status" value="2"/>
</dbReference>
<feature type="domain" description="GST N-terminal" evidence="12">
    <location>
        <begin position="72"/>
        <end position="151"/>
    </location>
</feature>
<dbReference type="Gene3D" id="1.20.1050.10">
    <property type="match status" value="2"/>
</dbReference>
<dbReference type="InterPro" id="IPR004046">
    <property type="entry name" value="GST_C"/>
</dbReference>
<keyword evidence="11" id="KW-0812">Transmembrane</keyword>
<dbReference type="PANTHER" id="PTHR11260">
    <property type="entry name" value="GLUTATHIONE S-TRANSFERASE, GST, SUPERFAMILY, GST DOMAIN CONTAINING"/>
    <property type="match status" value="1"/>
</dbReference>
<dbReference type="SFLD" id="SFLDS00019">
    <property type="entry name" value="Glutathione_Transferase_(cytos"/>
    <property type="match status" value="2"/>
</dbReference>
<dbReference type="InterPro" id="IPR010264">
    <property type="entry name" value="Self-incomp_S1"/>
</dbReference>
<comment type="subcellular location">
    <subcellularLocation>
        <location evidence="1">Secreted</location>
    </subcellularLocation>
</comment>
<evidence type="ECO:0000256" key="3">
    <source>
        <dbReference type="ARBA" id="ARBA00009929"/>
    </source>
</evidence>
<dbReference type="InterPro" id="IPR040079">
    <property type="entry name" value="Glutathione_S-Trfase"/>
</dbReference>
<dbReference type="Proteomes" id="UP000824120">
    <property type="component" value="Chromosome 9"/>
</dbReference>
<dbReference type="InterPro" id="IPR004045">
    <property type="entry name" value="Glutathione_S-Trfase_N"/>
</dbReference>
<name>A0A9J5XMP3_SOLCO</name>
<accession>A0A9J5XMP3</accession>
<comment type="caution">
    <text evidence="14">The sequence shown here is derived from an EMBL/GenBank/DDBJ whole genome shotgun (WGS) entry which is preliminary data.</text>
</comment>
<feature type="transmembrane region" description="Helical" evidence="11">
    <location>
        <begin position="25"/>
        <end position="47"/>
    </location>
</feature>
<keyword evidence="6" id="KW-0964">Secreted</keyword>
<dbReference type="FunFam" id="1.20.1050.10:FF:000012">
    <property type="entry name" value="Tau class glutathione S-transferase"/>
    <property type="match status" value="1"/>
</dbReference>
<dbReference type="SUPFAM" id="SSF47616">
    <property type="entry name" value="GST C-terminal domain-like"/>
    <property type="match status" value="2"/>
</dbReference>
<protein>
    <recommendedName>
        <fullName evidence="10">Probable glutathione S-transferase</fullName>
        <ecNumber evidence="4">2.5.1.18</ecNumber>
    </recommendedName>
</protein>
<dbReference type="EMBL" id="JACXVP010000009">
    <property type="protein sequence ID" value="KAG5588326.1"/>
    <property type="molecule type" value="Genomic_DNA"/>
</dbReference>
<dbReference type="Pfam" id="PF00043">
    <property type="entry name" value="GST_C"/>
    <property type="match status" value="1"/>
</dbReference>
<evidence type="ECO:0000313" key="14">
    <source>
        <dbReference type="EMBL" id="KAG5588326.1"/>
    </source>
</evidence>
<proteinExistence type="inferred from homology"/>
<dbReference type="InterPro" id="IPR010987">
    <property type="entry name" value="Glutathione-S-Trfase_C-like"/>
</dbReference>
<dbReference type="InterPro" id="IPR036249">
    <property type="entry name" value="Thioredoxin-like_sf"/>
</dbReference>
<evidence type="ECO:0000256" key="8">
    <source>
        <dbReference type="ARBA" id="ARBA00022729"/>
    </source>
</evidence>
<comment type="similarity">
    <text evidence="2">Belongs to the plant self-incompatibility (S1) protein family.</text>
</comment>